<gene>
    <name evidence="3" type="ORF">Cvel_29219</name>
</gene>
<keyword evidence="1" id="KW-0862">Zinc</keyword>
<reference evidence="3" key="1">
    <citation type="submission" date="2014-11" db="EMBL/GenBank/DDBJ databases">
        <authorList>
            <person name="Otto D Thomas"/>
            <person name="Naeem Raeece"/>
        </authorList>
    </citation>
    <scope>NUCLEOTIDE SEQUENCE</scope>
</reference>
<keyword evidence="1" id="KW-0863">Zinc-finger</keyword>
<dbReference type="SUPFAM" id="SSF57850">
    <property type="entry name" value="RING/U-box"/>
    <property type="match status" value="1"/>
</dbReference>
<evidence type="ECO:0000259" key="2">
    <source>
        <dbReference type="PROSITE" id="PS50089"/>
    </source>
</evidence>
<dbReference type="PROSITE" id="PS50089">
    <property type="entry name" value="ZF_RING_2"/>
    <property type="match status" value="1"/>
</dbReference>
<proteinExistence type="predicted"/>
<dbReference type="InterPro" id="IPR001841">
    <property type="entry name" value="Znf_RING"/>
</dbReference>
<dbReference type="GO" id="GO:0008270">
    <property type="term" value="F:zinc ion binding"/>
    <property type="evidence" value="ECO:0007669"/>
    <property type="project" value="UniProtKB-KW"/>
</dbReference>
<dbReference type="InterPro" id="IPR013083">
    <property type="entry name" value="Znf_RING/FYVE/PHD"/>
</dbReference>
<dbReference type="EMBL" id="CDMZ01003190">
    <property type="protein sequence ID" value="CEM45441.1"/>
    <property type="molecule type" value="Genomic_DNA"/>
</dbReference>
<dbReference type="Gene3D" id="3.30.40.10">
    <property type="entry name" value="Zinc/RING finger domain, C3HC4 (zinc finger)"/>
    <property type="match status" value="1"/>
</dbReference>
<evidence type="ECO:0000313" key="3">
    <source>
        <dbReference type="EMBL" id="CEM45441.1"/>
    </source>
</evidence>
<accession>A0A0G4HMV2</accession>
<dbReference type="Pfam" id="PF13920">
    <property type="entry name" value="zf-C3HC4_3"/>
    <property type="match status" value="1"/>
</dbReference>
<feature type="domain" description="RING-type" evidence="2">
    <location>
        <begin position="152"/>
        <end position="189"/>
    </location>
</feature>
<protein>
    <recommendedName>
        <fullName evidence="2">RING-type domain-containing protein</fullName>
    </recommendedName>
</protein>
<keyword evidence="1" id="KW-0479">Metal-binding</keyword>
<sequence>MTVGAPTFAFAPQAGAARGGRASFGYAPLPPTAMGPAAGAGPPPVGGLGMAYAYAGGGGGGVSDALTANVARIEQGRAVEADRTQSVSVSLDRSTYVTVLGLSVQESLAPAAQGQCFEGLKPRAQQLSDLSAQPEALFAALMDDKPFTSDVCVFCLENDPPLDAVLLPCGHQCMHFEETDRIDTCPVCRKAVMARLCVSERGGVRVVVRQPDRAPVPIMSRPLDFENRMAFAQVAFKPVVYLYPPEEADVSVSVRLPLSQCARFTSLVPRPWKEERGERGRGCMCTWNVRARPDGLLFPQSNPGSPSLSRNFPPVGSLFWEALYEDRMQPSQSASTPVFCVETENLGDWLLRALGSLGLTAREYTEMATFWASRFAPLSLSREGGGGGREERGVLGNDGRSHQNQQTVSHDSPTHVLVRFLDIEEIVASVSELIISPPPSVVVRVYALMAAARGCPRWATRVDGTTLSPVPNDWVHGGTEREGEGRFVAVEWGGSEVTPEALRFAADGA</sequence>
<dbReference type="AlphaFoldDB" id="A0A0G4HMV2"/>
<name>A0A0G4HMV2_9ALVE</name>
<organism evidence="3">
    <name type="scientific">Chromera velia CCMP2878</name>
    <dbReference type="NCBI Taxonomy" id="1169474"/>
    <lineage>
        <taxon>Eukaryota</taxon>
        <taxon>Sar</taxon>
        <taxon>Alveolata</taxon>
        <taxon>Colpodellida</taxon>
        <taxon>Chromeraceae</taxon>
        <taxon>Chromera</taxon>
    </lineage>
</organism>
<evidence type="ECO:0000256" key="1">
    <source>
        <dbReference type="PROSITE-ProRule" id="PRU00175"/>
    </source>
</evidence>
<dbReference type="VEuPathDB" id="CryptoDB:Cvel_29219"/>